<name>A0A0D6MM05_9PROT</name>
<dbReference type="PANTHER" id="PTHR43857">
    <property type="entry name" value="BLR7761 PROTEIN"/>
    <property type="match status" value="1"/>
</dbReference>
<dbReference type="Pfam" id="PF01042">
    <property type="entry name" value="Ribonuc_L-PSP"/>
    <property type="match status" value="1"/>
</dbReference>
<dbReference type="AlphaFoldDB" id="A0A0D6MM05"/>
<evidence type="ECO:0000313" key="1">
    <source>
        <dbReference type="EMBL" id="GAN54476.1"/>
    </source>
</evidence>
<dbReference type="InterPro" id="IPR035959">
    <property type="entry name" value="RutC-like_sf"/>
</dbReference>
<keyword evidence="2" id="KW-1185">Reference proteome</keyword>
<dbReference type="SUPFAM" id="SSF55298">
    <property type="entry name" value="YjgF-like"/>
    <property type="match status" value="1"/>
</dbReference>
<reference evidence="1 2" key="1">
    <citation type="submission" date="2012-10" db="EMBL/GenBank/DDBJ databases">
        <title>Genome sequencing of Tanticharoenia sakaeratensis NBRC 103193.</title>
        <authorList>
            <person name="Azuma Y."/>
            <person name="Hadano H."/>
            <person name="Hirakawa H."/>
            <person name="Matsushita K."/>
        </authorList>
    </citation>
    <scope>NUCLEOTIDE SEQUENCE [LARGE SCALE GENOMIC DNA]</scope>
    <source>
        <strain evidence="1 2">NBRC 103193</strain>
    </source>
</reference>
<dbReference type="RefSeq" id="WP_241767717.1">
    <property type="nucleotide sequence ID" value="NZ_BALE01000021.1"/>
</dbReference>
<dbReference type="InterPro" id="IPR006175">
    <property type="entry name" value="YjgF/YER057c/UK114"/>
</dbReference>
<organism evidence="1 2">
    <name type="scientific">Tanticharoenia sakaeratensis NBRC 103193</name>
    <dbReference type="NCBI Taxonomy" id="1231623"/>
    <lineage>
        <taxon>Bacteria</taxon>
        <taxon>Pseudomonadati</taxon>
        <taxon>Pseudomonadota</taxon>
        <taxon>Alphaproteobacteria</taxon>
        <taxon>Acetobacterales</taxon>
        <taxon>Acetobacteraceae</taxon>
        <taxon>Tanticharoenia</taxon>
    </lineage>
</organism>
<sequence length="140" mass="14395">MPGPSMLMVPGLAPPVSHYAHAVTGAGQIFVSGLLALDEQGALVGRDDAGAQAAFIFATLAKILEQAGARLEDVVKLSLFVTDLADRGAIDAARRQAFGTWKPASTLVAVAGLIGDGTLVEIDAIACLPAQTDTRQEPKS</sequence>
<dbReference type="PANTHER" id="PTHR43857:SF1">
    <property type="entry name" value="YJGH FAMILY PROTEIN"/>
    <property type="match status" value="1"/>
</dbReference>
<evidence type="ECO:0000313" key="2">
    <source>
        <dbReference type="Proteomes" id="UP000032679"/>
    </source>
</evidence>
<dbReference type="Proteomes" id="UP000032679">
    <property type="component" value="Unassembled WGS sequence"/>
</dbReference>
<protein>
    <submittedName>
        <fullName evidence="1">RutC family protein</fullName>
    </submittedName>
</protein>
<dbReference type="CDD" id="cd00448">
    <property type="entry name" value="YjgF_YER057c_UK114_family"/>
    <property type="match status" value="1"/>
</dbReference>
<dbReference type="EMBL" id="BALE01000021">
    <property type="protein sequence ID" value="GAN54476.1"/>
    <property type="molecule type" value="Genomic_DNA"/>
</dbReference>
<accession>A0A0D6MM05</accession>
<dbReference type="STRING" id="1231623.Tasa_021_057"/>
<gene>
    <name evidence="1" type="ORF">Tasa_021_057</name>
</gene>
<comment type="caution">
    <text evidence="1">The sequence shown here is derived from an EMBL/GenBank/DDBJ whole genome shotgun (WGS) entry which is preliminary data.</text>
</comment>
<proteinExistence type="predicted"/>
<dbReference type="Gene3D" id="3.30.1330.40">
    <property type="entry name" value="RutC-like"/>
    <property type="match status" value="1"/>
</dbReference>